<protein>
    <recommendedName>
        <fullName evidence="1">Lipid-binding serum glycoprotein C-terminal domain-containing protein</fullName>
    </recommendedName>
</protein>
<name>A0A3P8BX88_HELPZ</name>
<reference evidence="2" key="1">
    <citation type="submission" date="2018-11" db="EMBL/GenBank/DDBJ databases">
        <authorList>
            <consortium name="Pathogen Informatics"/>
        </authorList>
    </citation>
    <scope>NUCLEOTIDE SEQUENCE [LARGE SCALE GENOMIC DNA]</scope>
</reference>
<proteinExistence type="predicted"/>
<dbReference type="AlphaFoldDB" id="A0A3P8BX88"/>
<dbReference type="Gene3D" id="3.15.20.10">
    <property type="entry name" value="Bactericidal permeability-increasing protein, domain 2"/>
    <property type="match status" value="1"/>
</dbReference>
<dbReference type="Pfam" id="PF02886">
    <property type="entry name" value="LBP_BPI_CETP_C"/>
    <property type="match status" value="1"/>
</dbReference>
<dbReference type="OrthoDB" id="10255543at2759"/>
<sequence>MFFHVDSKVPVIGSVLKTTCGPDEVCLADQVEEIGEAFPNKKLELILRTTRPPVISFHKDERAIP</sequence>
<dbReference type="SUPFAM" id="SSF55394">
    <property type="entry name" value="Bactericidal permeability-increasing protein, BPI"/>
    <property type="match status" value="1"/>
</dbReference>
<dbReference type="GO" id="GO:0008289">
    <property type="term" value="F:lipid binding"/>
    <property type="evidence" value="ECO:0007669"/>
    <property type="project" value="InterPro"/>
</dbReference>
<dbReference type="InterPro" id="IPR001124">
    <property type="entry name" value="Lipid-bd_serum_glycop_C"/>
</dbReference>
<evidence type="ECO:0000259" key="1">
    <source>
        <dbReference type="Pfam" id="PF02886"/>
    </source>
</evidence>
<accession>A0A3P8BX88</accession>
<dbReference type="EMBL" id="UZAH01030475">
    <property type="protein sequence ID" value="VDP10684.1"/>
    <property type="molecule type" value="Genomic_DNA"/>
</dbReference>
<feature type="domain" description="Lipid-binding serum glycoprotein C-terminal" evidence="1">
    <location>
        <begin position="6"/>
        <end position="61"/>
    </location>
</feature>
<dbReference type="InterPro" id="IPR017943">
    <property type="entry name" value="Bactericidal_perm-incr_a/b_dom"/>
</dbReference>
<organism evidence="2">
    <name type="scientific">Heligmosomoides polygyrus</name>
    <name type="common">Parasitic roundworm</name>
    <dbReference type="NCBI Taxonomy" id="6339"/>
    <lineage>
        <taxon>Eukaryota</taxon>
        <taxon>Metazoa</taxon>
        <taxon>Ecdysozoa</taxon>
        <taxon>Nematoda</taxon>
        <taxon>Chromadorea</taxon>
        <taxon>Rhabditida</taxon>
        <taxon>Rhabditina</taxon>
        <taxon>Rhabditomorpha</taxon>
        <taxon>Strongyloidea</taxon>
        <taxon>Heligmosomidae</taxon>
        <taxon>Heligmosomoides</taxon>
    </lineage>
</organism>
<gene>
    <name evidence="2" type="ORF">HPBE_LOCUS18121</name>
</gene>
<evidence type="ECO:0000313" key="2">
    <source>
        <dbReference type="EMBL" id="VDP10684.1"/>
    </source>
</evidence>